<dbReference type="Proteomes" id="UP001498476">
    <property type="component" value="Unassembled WGS sequence"/>
</dbReference>
<feature type="region of interest" description="Disordered" evidence="1">
    <location>
        <begin position="1"/>
        <end position="25"/>
    </location>
</feature>
<protein>
    <recommendedName>
        <fullName evidence="4">Pentatricopeptide repeat domain-containing protein</fullName>
    </recommendedName>
</protein>
<evidence type="ECO:0000313" key="3">
    <source>
        <dbReference type="Proteomes" id="UP001498476"/>
    </source>
</evidence>
<comment type="caution">
    <text evidence="2">The sequence shown here is derived from an EMBL/GenBank/DDBJ whole genome shotgun (WGS) entry which is preliminary data.</text>
</comment>
<reference evidence="2 3" key="1">
    <citation type="journal article" date="2025" name="Microbiol. Resour. Announc.">
        <title>Draft genome sequences for Neonectria magnoliae and Neonectria punicea, canker pathogens of Liriodendron tulipifera and Acer saccharum in West Virginia.</title>
        <authorList>
            <person name="Petronek H.M."/>
            <person name="Kasson M.T."/>
            <person name="Metheny A.M."/>
            <person name="Stauder C.M."/>
            <person name="Lovett B."/>
            <person name="Lynch S.C."/>
            <person name="Garnas J.R."/>
            <person name="Kasson L.R."/>
            <person name="Stajich J.E."/>
        </authorList>
    </citation>
    <scope>NUCLEOTIDE SEQUENCE [LARGE SCALE GENOMIC DNA]</scope>
    <source>
        <strain evidence="2 3">NRRL 64653</strain>
    </source>
</reference>
<feature type="compositionally biased region" description="Basic residues" evidence="1">
    <location>
        <begin position="562"/>
        <end position="571"/>
    </location>
</feature>
<dbReference type="EMBL" id="JAZAVJ010000033">
    <property type="protein sequence ID" value="KAK7419994.1"/>
    <property type="molecule type" value="Genomic_DNA"/>
</dbReference>
<feature type="region of interest" description="Disordered" evidence="1">
    <location>
        <begin position="606"/>
        <end position="635"/>
    </location>
</feature>
<feature type="compositionally biased region" description="Acidic residues" evidence="1">
    <location>
        <begin position="788"/>
        <end position="798"/>
    </location>
</feature>
<evidence type="ECO:0000313" key="2">
    <source>
        <dbReference type="EMBL" id="KAK7419994.1"/>
    </source>
</evidence>
<feature type="compositionally biased region" description="Basic and acidic residues" evidence="1">
    <location>
        <begin position="575"/>
        <end position="585"/>
    </location>
</feature>
<name>A0ABR1HFM1_9HYPO</name>
<proteinExistence type="predicted"/>
<keyword evidence="3" id="KW-1185">Reference proteome</keyword>
<gene>
    <name evidence="2" type="ORF">QQX98_003000</name>
</gene>
<feature type="region of interest" description="Disordered" evidence="1">
    <location>
        <begin position="560"/>
        <end position="589"/>
    </location>
</feature>
<organism evidence="2 3">
    <name type="scientific">Neonectria punicea</name>
    <dbReference type="NCBI Taxonomy" id="979145"/>
    <lineage>
        <taxon>Eukaryota</taxon>
        <taxon>Fungi</taxon>
        <taxon>Dikarya</taxon>
        <taxon>Ascomycota</taxon>
        <taxon>Pezizomycotina</taxon>
        <taxon>Sordariomycetes</taxon>
        <taxon>Hypocreomycetidae</taxon>
        <taxon>Hypocreales</taxon>
        <taxon>Nectriaceae</taxon>
        <taxon>Neonectria</taxon>
    </lineage>
</organism>
<sequence>MEAKDGELGQGKSRRNASRALSLQDGIGSETSEIPELRDVKRDTLLGGTSLLEPRKVGLRHGNTDTRAWHRFIESHGRGDFLAVIDPHAETFRDNILATALSDSSRMLVFYEAVQHIRNELGFEWPKLYTTVLRFYLEQAEYETAYLWHLRLMPFFTPRIDDFSALLADCALDPTRELQAVLKRLYVLSPRRRVYDHLIPILFEYGQSRTARAWRKQLVLCGDLPSSPASRPFLQFCARYYPLIPLTIEEVELASDNWAGVVEFEDSTPSRAGKENPKGIYSDSFTARWFASSWISVEFAVNLMHKLGLQTIGPRSLQSLALREDNVEDVAGLIDQLEALGITIAPDTYSKSLVSFAKEHKQDLLTELLLCDIHPEEFGDPVTRRMLMREAKRFQDRKREDLLFEIEWGTMGRPEKKKRSRSEDLNYMLKKVLAKNDLAKARLILDKMETWEVGMSQANAATILAHVFQSLWFFPKRVAQRYHGLNKDPNLDKAIQIIRTVACHNIAIPLQCWRIILYNLGRLSRFEELEELSYQIVGLYHSPFGGLFPVHEEDLPPEVTKKTKAVKKTPPKGKNPLEDDLRASDKGPGNWPEFLMDDFWRNDMGLGDPKENAAEKPVSSRNHRRGSLPAKPPQYIPSDLPLSNQQHPIAKLFDPPLQRAIVRWGFDKKLAMEAELRVRLQVTDPRSADFDIAWGVRFLATLRGQGLHIDSQALKSTIISRIAVAQLPGRKRHRSRDDREFSPTNLKLLIDKAWGAELLPPLPLFIGELENHKPKVWENYPQLLANEYDPEGGDEADNVDWTAPGHQDEVRDTW</sequence>
<feature type="region of interest" description="Disordered" evidence="1">
    <location>
        <begin position="788"/>
        <end position="814"/>
    </location>
</feature>
<evidence type="ECO:0008006" key="4">
    <source>
        <dbReference type="Google" id="ProtNLM"/>
    </source>
</evidence>
<evidence type="ECO:0000256" key="1">
    <source>
        <dbReference type="SAM" id="MobiDB-lite"/>
    </source>
</evidence>
<accession>A0ABR1HFM1</accession>